<protein>
    <submittedName>
        <fullName evidence="1">Uncharacterized protein</fullName>
    </submittedName>
</protein>
<accession>A0A6I4YXX7</accession>
<name>A0A6I4YXX7_9DEIO</name>
<keyword evidence="2" id="KW-1185">Reference proteome</keyword>
<dbReference type="RefSeq" id="WP_237427723.1">
    <property type="nucleotide sequence ID" value="NZ_WVHK01000159.1"/>
</dbReference>
<organism evidence="1 2">
    <name type="scientific">Deinococcus xianganensis</name>
    <dbReference type="NCBI Taxonomy" id="1507289"/>
    <lineage>
        <taxon>Bacteria</taxon>
        <taxon>Thermotogati</taxon>
        <taxon>Deinococcota</taxon>
        <taxon>Deinococci</taxon>
        <taxon>Deinococcales</taxon>
        <taxon>Deinococcaceae</taxon>
        <taxon>Deinococcus</taxon>
    </lineage>
</organism>
<comment type="caution">
    <text evidence="1">The sequence shown here is derived from an EMBL/GenBank/DDBJ whole genome shotgun (WGS) entry which is preliminary data.</text>
</comment>
<gene>
    <name evidence="1" type="ORF">GLX28_20340</name>
</gene>
<sequence>MTDVYAVAATRVCWLEMSQFRYLAGRDGVHLSCTVNCDWDESRWTLHARVGDVTVSGQPWTFDELGWCVLRELEALAIAEIQRQWRRDLKLYGAQS</sequence>
<evidence type="ECO:0000313" key="2">
    <source>
        <dbReference type="Proteomes" id="UP000430519"/>
    </source>
</evidence>
<dbReference type="EMBL" id="WVHK01000159">
    <property type="protein sequence ID" value="MXV21973.1"/>
    <property type="molecule type" value="Genomic_DNA"/>
</dbReference>
<evidence type="ECO:0000313" key="1">
    <source>
        <dbReference type="EMBL" id="MXV21973.1"/>
    </source>
</evidence>
<reference evidence="1 2" key="1">
    <citation type="submission" date="2019-11" db="EMBL/GenBank/DDBJ databases">
        <title>Genome sequence of Deinococcus xianganensis Y35, AI-2 producing algicidal bacterium, isolated from lake water.</title>
        <authorList>
            <person name="Li Y."/>
        </authorList>
    </citation>
    <scope>NUCLEOTIDE SEQUENCE [LARGE SCALE GENOMIC DNA]</scope>
    <source>
        <strain evidence="1 2">Y35</strain>
    </source>
</reference>
<dbReference type="AlphaFoldDB" id="A0A6I4YXX7"/>
<dbReference type="Proteomes" id="UP000430519">
    <property type="component" value="Unassembled WGS sequence"/>
</dbReference>
<proteinExistence type="predicted"/>